<dbReference type="Proteomes" id="UP000029499">
    <property type="component" value="Chromosome"/>
</dbReference>
<organism evidence="3 4">
    <name type="scientific">Pseudomonas rhizosphaerae</name>
    <dbReference type="NCBI Taxonomy" id="216142"/>
    <lineage>
        <taxon>Bacteria</taxon>
        <taxon>Pseudomonadati</taxon>
        <taxon>Pseudomonadota</taxon>
        <taxon>Gammaproteobacteria</taxon>
        <taxon>Pseudomonadales</taxon>
        <taxon>Pseudomonadaceae</taxon>
        <taxon>Pseudomonas</taxon>
    </lineage>
</organism>
<reference evidence="3 4" key="1">
    <citation type="journal article" date="2015" name="J. Biotechnol.">
        <title>Complete genome sequence of Pseudomonas rhizosphaerae IH5T (=DSM 16299T), a phosphate-solubilizing rhizobacterium for bacterial biofertilizer.</title>
        <authorList>
            <person name="Kwak Y."/>
            <person name="Jung B.K."/>
            <person name="Shin J.H."/>
        </authorList>
    </citation>
    <scope>NUCLEOTIDE SEQUENCE [LARGE SCALE GENOMIC DNA]</scope>
    <source>
        <strain evidence="3">DSM 16299</strain>
    </source>
</reference>
<dbReference type="KEGG" id="prh:LT40_15470"/>
<dbReference type="InterPro" id="IPR006076">
    <property type="entry name" value="FAD-dep_OxRdtase"/>
</dbReference>
<dbReference type="SUPFAM" id="SSF51905">
    <property type="entry name" value="FAD/NAD(P)-binding domain"/>
    <property type="match status" value="1"/>
</dbReference>
<gene>
    <name evidence="3" type="ORF">LT40_15470</name>
</gene>
<dbReference type="PANTHER" id="PTHR13847:SF281">
    <property type="entry name" value="FAD DEPENDENT OXIDOREDUCTASE DOMAIN-CONTAINING PROTEIN"/>
    <property type="match status" value="1"/>
</dbReference>
<dbReference type="EMBL" id="CP009533">
    <property type="protein sequence ID" value="AIS18708.1"/>
    <property type="molecule type" value="Genomic_DNA"/>
</dbReference>
<dbReference type="InterPro" id="IPR036188">
    <property type="entry name" value="FAD/NAD-bd_sf"/>
</dbReference>
<dbReference type="GO" id="GO:0016491">
    <property type="term" value="F:oxidoreductase activity"/>
    <property type="evidence" value="ECO:0007669"/>
    <property type="project" value="UniProtKB-KW"/>
</dbReference>
<keyword evidence="1" id="KW-0560">Oxidoreductase</keyword>
<dbReference type="Gene3D" id="3.30.9.10">
    <property type="entry name" value="D-Amino Acid Oxidase, subunit A, domain 2"/>
    <property type="match status" value="1"/>
</dbReference>
<name>A0A089YQF4_9PSED</name>
<protein>
    <submittedName>
        <fullName evidence="3">Oxidoreductase</fullName>
    </submittedName>
</protein>
<evidence type="ECO:0000259" key="2">
    <source>
        <dbReference type="Pfam" id="PF01266"/>
    </source>
</evidence>
<dbReference type="AlphaFoldDB" id="A0A089YQF4"/>
<dbReference type="HOGENOM" id="CLU_007884_3_3_6"/>
<dbReference type="RefSeq" id="WP_043191756.1">
    <property type="nucleotide sequence ID" value="NZ_CP009533.1"/>
</dbReference>
<proteinExistence type="predicted"/>
<dbReference type="eggNOG" id="COG0665">
    <property type="taxonomic scope" value="Bacteria"/>
</dbReference>
<feature type="domain" description="FAD dependent oxidoreductase" evidence="2">
    <location>
        <begin position="27"/>
        <end position="383"/>
    </location>
</feature>
<sequence>MTVKSLWAATARPGPALQALQGDRQCDVVIVGAGYTGLSAAHHIALSGREPLILEANTLAWGASGRNGGVVSPKFRVGFPALMQRFDRGTALHMYRTGYAAVDSLVEMVESLGIEDAQLHMGGHIAAAHNELALTGLRNTAEWIKRETGGESSRMIDADQVREMTGSSIFHGGLLTPKAGGIHPLNYARGMANSLHERGVKIFINSPALQVRQEGDRVIVQTPQGRVSAKQVVYATNGYSDQSAATDTLHRRLIPFRSAIIATAPLPVDVLAKLMPGGQVCGDTKRMLRWFRVIGDRLIFGGRGAFGKDDSDSAFATLQRSMGVVFPILRDQPVTFRWSGLVAMTLDYLPHAGQLDPRSFYAIGYNGGGVAMSTYMGKQLAAMTAGEPVQLGLLAGDTFKPIPLHAFRAPGVRLAAGWQQLLDAIGR</sequence>
<evidence type="ECO:0000313" key="3">
    <source>
        <dbReference type="EMBL" id="AIS18708.1"/>
    </source>
</evidence>
<accession>A0A089YQF4</accession>
<dbReference type="Pfam" id="PF01266">
    <property type="entry name" value="DAO"/>
    <property type="match status" value="1"/>
</dbReference>
<dbReference type="GO" id="GO:0005737">
    <property type="term" value="C:cytoplasm"/>
    <property type="evidence" value="ECO:0007669"/>
    <property type="project" value="TreeGrafter"/>
</dbReference>
<dbReference type="STRING" id="216142.LT40_15470"/>
<evidence type="ECO:0000256" key="1">
    <source>
        <dbReference type="ARBA" id="ARBA00023002"/>
    </source>
</evidence>
<keyword evidence="4" id="KW-1185">Reference proteome</keyword>
<dbReference type="Gene3D" id="3.50.50.60">
    <property type="entry name" value="FAD/NAD(P)-binding domain"/>
    <property type="match status" value="1"/>
</dbReference>
<dbReference type="PANTHER" id="PTHR13847">
    <property type="entry name" value="SARCOSINE DEHYDROGENASE-RELATED"/>
    <property type="match status" value="1"/>
</dbReference>
<evidence type="ECO:0000313" key="4">
    <source>
        <dbReference type="Proteomes" id="UP000029499"/>
    </source>
</evidence>